<keyword evidence="10" id="KW-0718">Serine biosynthesis</keyword>
<evidence type="ECO:0000256" key="2">
    <source>
        <dbReference type="ARBA" id="ARBA00005135"/>
    </source>
</evidence>
<evidence type="ECO:0000256" key="3">
    <source>
        <dbReference type="ARBA" id="ARBA00009184"/>
    </source>
</evidence>
<gene>
    <name evidence="15" type="ORF">VST7929_00573</name>
</gene>
<keyword evidence="16" id="KW-1185">Reference proteome</keyword>
<dbReference type="PANTHER" id="PTHR43344">
    <property type="entry name" value="PHOSPHOSERINE PHOSPHATASE"/>
    <property type="match status" value="1"/>
</dbReference>
<dbReference type="SFLD" id="SFLDG01137">
    <property type="entry name" value="C1.6.1:_Phosphoserine_Phosphat"/>
    <property type="match status" value="1"/>
</dbReference>
<comment type="catalytic activity">
    <reaction evidence="13">
        <text>O-phospho-D-serine + H2O = D-serine + phosphate</text>
        <dbReference type="Rhea" id="RHEA:24873"/>
        <dbReference type="ChEBI" id="CHEBI:15377"/>
        <dbReference type="ChEBI" id="CHEBI:35247"/>
        <dbReference type="ChEBI" id="CHEBI:43474"/>
        <dbReference type="ChEBI" id="CHEBI:58680"/>
        <dbReference type="EC" id="3.1.3.3"/>
    </reaction>
</comment>
<dbReference type="SFLD" id="SFLDS00003">
    <property type="entry name" value="Haloacid_Dehalogenase"/>
    <property type="match status" value="1"/>
</dbReference>
<accession>A0ABM8ZR33</accession>
<evidence type="ECO:0000313" key="16">
    <source>
        <dbReference type="Proteomes" id="UP000838672"/>
    </source>
</evidence>
<dbReference type="Gene3D" id="1.10.150.210">
    <property type="entry name" value="Phosphoserine phosphatase, domain 2"/>
    <property type="match status" value="1"/>
</dbReference>
<comment type="similarity">
    <text evidence="3">Belongs to the HAD-like hydrolase superfamily. SerB family.</text>
</comment>
<dbReference type="EMBL" id="CAKLDI010000001">
    <property type="protein sequence ID" value="CAH0532728.1"/>
    <property type="molecule type" value="Genomic_DNA"/>
</dbReference>
<dbReference type="GO" id="GO:0016787">
    <property type="term" value="F:hydrolase activity"/>
    <property type="evidence" value="ECO:0007669"/>
    <property type="project" value="UniProtKB-KW"/>
</dbReference>
<dbReference type="NCBIfam" id="NF008350">
    <property type="entry name" value="PRK11133.1"/>
    <property type="match status" value="1"/>
</dbReference>
<sequence length="328" mass="34909">MDATNLLSIGKDISLTKRLTSHFVQTQGRSMAQAWLLFGNYLDGDILENLAQVAQQPLGVIACWKVGHYEVALIADGYSAAVVEAADLLGLDCADSLALNDLPTLKSPGLIVMDMDSTAIQIECIDEIAAAFGVGEKVAAVTERAMQGELDFKASLHERVGTLNGCDASVLATIRDNIPMMPELREMVNTLKAYDWKVAIASGGFTFFSDYLKETLGLDAAYSNSLEIVDGKLTGKVLGDVVDAQAKADILCQLSQQFEIDMSNTMAIGDGANDLTMIAASGLGVAFHAKPKVVAQAPVALRHAQLGGVICLLSASLLMQQISWQSQP</sequence>
<evidence type="ECO:0000256" key="9">
    <source>
        <dbReference type="ARBA" id="ARBA00022842"/>
    </source>
</evidence>
<keyword evidence="9" id="KW-0460">Magnesium</keyword>
<dbReference type="PANTHER" id="PTHR43344:SF2">
    <property type="entry name" value="PHOSPHOSERINE PHOSPHATASE"/>
    <property type="match status" value="1"/>
</dbReference>
<comment type="pathway">
    <text evidence="2">Amino-acid biosynthesis; L-serine biosynthesis; L-serine from 3-phospho-D-glycerate: step 3/3.</text>
</comment>
<dbReference type="Gene3D" id="3.40.50.1000">
    <property type="entry name" value="HAD superfamily/HAD-like"/>
    <property type="match status" value="1"/>
</dbReference>
<evidence type="ECO:0000259" key="14">
    <source>
        <dbReference type="Pfam" id="PF18429"/>
    </source>
</evidence>
<evidence type="ECO:0000256" key="4">
    <source>
        <dbReference type="ARBA" id="ARBA00012640"/>
    </source>
</evidence>
<evidence type="ECO:0000256" key="8">
    <source>
        <dbReference type="ARBA" id="ARBA00022801"/>
    </source>
</evidence>
<dbReference type="RefSeq" id="WP_237464723.1">
    <property type="nucleotide sequence ID" value="NZ_CAKLDI010000001.1"/>
</dbReference>
<dbReference type="InterPro" id="IPR041449">
    <property type="entry name" value="SerB_N"/>
</dbReference>
<dbReference type="Proteomes" id="UP000838672">
    <property type="component" value="Unassembled WGS sequence"/>
</dbReference>
<dbReference type="InterPro" id="IPR036412">
    <property type="entry name" value="HAD-like_sf"/>
</dbReference>
<keyword evidence="6" id="KW-0028">Amino-acid biosynthesis</keyword>
<dbReference type="Gene3D" id="3.30.70.2020">
    <property type="match status" value="1"/>
</dbReference>
<dbReference type="Pfam" id="PF00702">
    <property type="entry name" value="Hydrolase"/>
    <property type="match status" value="1"/>
</dbReference>
<keyword evidence="8 15" id="KW-0378">Hydrolase</keyword>
<feature type="domain" description="Phosphoserine phosphatase N-terminal" evidence="14">
    <location>
        <begin position="34"/>
        <end position="95"/>
    </location>
</feature>
<dbReference type="InterPro" id="IPR004469">
    <property type="entry name" value="PSP"/>
</dbReference>
<comment type="cofactor">
    <cofactor evidence="1">
        <name>Mg(2+)</name>
        <dbReference type="ChEBI" id="CHEBI:18420"/>
    </cofactor>
</comment>
<protein>
    <recommendedName>
        <fullName evidence="5">Phosphoserine phosphatase</fullName>
        <ecNumber evidence="4">3.1.3.3</ecNumber>
    </recommendedName>
    <alternativeName>
        <fullName evidence="11">O-phosphoserine phosphohydrolase</fullName>
    </alternativeName>
</protein>
<dbReference type="Pfam" id="PF18429">
    <property type="entry name" value="DUF5609"/>
    <property type="match status" value="1"/>
</dbReference>
<dbReference type="InterPro" id="IPR050582">
    <property type="entry name" value="HAD-like_SerB"/>
</dbReference>
<reference evidence="15" key="1">
    <citation type="submission" date="2021-11" db="EMBL/GenBank/DDBJ databases">
        <authorList>
            <person name="Rodrigo-Torres L."/>
            <person name="Arahal R. D."/>
            <person name="Lucena T."/>
        </authorList>
    </citation>
    <scope>NUCLEOTIDE SEQUENCE</scope>
    <source>
        <strain evidence="15">CECT 7929</strain>
    </source>
</reference>
<evidence type="ECO:0000256" key="10">
    <source>
        <dbReference type="ARBA" id="ARBA00023299"/>
    </source>
</evidence>
<evidence type="ECO:0000256" key="6">
    <source>
        <dbReference type="ARBA" id="ARBA00022605"/>
    </source>
</evidence>
<dbReference type="SFLD" id="SFLDG01136">
    <property type="entry name" value="C1.6:_Phosphoserine_Phosphatas"/>
    <property type="match status" value="1"/>
</dbReference>
<dbReference type="NCBIfam" id="TIGR00338">
    <property type="entry name" value="serB"/>
    <property type="match status" value="1"/>
</dbReference>
<evidence type="ECO:0000313" key="15">
    <source>
        <dbReference type="EMBL" id="CAH0532728.1"/>
    </source>
</evidence>
<comment type="catalytic activity">
    <reaction evidence="12">
        <text>O-phospho-L-serine + H2O = L-serine + phosphate</text>
        <dbReference type="Rhea" id="RHEA:21208"/>
        <dbReference type="ChEBI" id="CHEBI:15377"/>
        <dbReference type="ChEBI" id="CHEBI:33384"/>
        <dbReference type="ChEBI" id="CHEBI:43474"/>
        <dbReference type="ChEBI" id="CHEBI:57524"/>
        <dbReference type="EC" id="3.1.3.3"/>
    </reaction>
</comment>
<dbReference type="NCBIfam" id="TIGR01488">
    <property type="entry name" value="HAD-SF-IB"/>
    <property type="match status" value="1"/>
</dbReference>
<proteinExistence type="inferred from homology"/>
<name>A0ABM8ZR33_9VIBR</name>
<evidence type="ECO:0000256" key="13">
    <source>
        <dbReference type="ARBA" id="ARBA00048523"/>
    </source>
</evidence>
<organism evidence="15 16">
    <name type="scientific">Vibrio stylophorae</name>
    <dbReference type="NCBI Taxonomy" id="659351"/>
    <lineage>
        <taxon>Bacteria</taxon>
        <taxon>Pseudomonadati</taxon>
        <taxon>Pseudomonadota</taxon>
        <taxon>Gammaproteobacteria</taxon>
        <taxon>Vibrionales</taxon>
        <taxon>Vibrionaceae</taxon>
        <taxon>Vibrio</taxon>
    </lineage>
</organism>
<keyword evidence="7" id="KW-0479">Metal-binding</keyword>
<dbReference type="SFLD" id="SFLDF00029">
    <property type="entry name" value="phosphoserine_phosphatase"/>
    <property type="match status" value="1"/>
</dbReference>
<evidence type="ECO:0000256" key="12">
    <source>
        <dbReference type="ARBA" id="ARBA00048138"/>
    </source>
</evidence>
<evidence type="ECO:0000256" key="11">
    <source>
        <dbReference type="ARBA" id="ARBA00031693"/>
    </source>
</evidence>
<dbReference type="EC" id="3.1.3.3" evidence="4"/>
<evidence type="ECO:0000256" key="7">
    <source>
        <dbReference type="ARBA" id="ARBA00022723"/>
    </source>
</evidence>
<dbReference type="InterPro" id="IPR023214">
    <property type="entry name" value="HAD_sf"/>
</dbReference>
<evidence type="ECO:0000256" key="5">
    <source>
        <dbReference type="ARBA" id="ARBA00015196"/>
    </source>
</evidence>
<comment type="caution">
    <text evidence="15">The sequence shown here is derived from an EMBL/GenBank/DDBJ whole genome shotgun (WGS) entry which is preliminary data.</text>
</comment>
<dbReference type="CDD" id="cd07500">
    <property type="entry name" value="HAD_PSP"/>
    <property type="match status" value="1"/>
</dbReference>
<dbReference type="SUPFAM" id="SSF56784">
    <property type="entry name" value="HAD-like"/>
    <property type="match status" value="1"/>
</dbReference>
<evidence type="ECO:0000256" key="1">
    <source>
        <dbReference type="ARBA" id="ARBA00001946"/>
    </source>
</evidence>